<keyword evidence="3" id="KW-1185">Reference proteome</keyword>
<dbReference type="Proteomes" id="UP001153321">
    <property type="component" value="Chromosome 30"/>
</dbReference>
<reference evidence="2" key="1">
    <citation type="submission" date="2022-02" db="EMBL/GenBank/DDBJ databases">
        <authorList>
            <person name="King R."/>
        </authorList>
    </citation>
    <scope>NUCLEOTIDE SEQUENCE</scope>
</reference>
<evidence type="ECO:0000256" key="1">
    <source>
        <dbReference type="SAM" id="MobiDB-lite"/>
    </source>
</evidence>
<feature type="compositionally biased region" description="Pro residues" evidence="1">
    <location>
        <begin position="152"/>
        <end position="164"/>
    </location>
</feature>
<feature type="compositionally biased region" description="Low complexity" evidence="1">
    <location>
        <begin position="126"/>
        <end position="137"/>
    </location>
</feature>
<dbReference type="EMBL" id="LR824561">
    <property type="protein sequence ID" value="CAH1643913.1"/>
    <property type="molecule type" value="Genomic_DNA"/>
</dbReference>
<protein>
    <submittedName>
        <fullName evidence="2">Uncharacterized protein</fullName>
    </submittedName>
</protein>
<evidence type="ECO:0000313" key="3">
    <source>
        <dbReference type="Proteomes" id="UP001153321"/>
    </source>
</evidence>
<dbReference type="AlphaFoldDB" id="A0A9P0IBK4"/>
<gene>
    <name evidence="2" type="ORF">SPLIT_LOCUS9267</name>
</gene>
<feature type="compositionally biased region" description="Basic and acidic residues" evidence="1">
    <location>
        <begin position="62"/>
        <end position="87"/>
    </location>
</feature>
<feature type="compositionally biased region" description="Low complexity" evidence="1">
    <location>
        <begin position="102"/>
        <end position="118"/>
    </location>
</feature>
<feature type="compositionally biased region" description="Basic residues" evidence="1">
    <location>
        <begin position="138"/>
        <end position="151"/>
    </location>
</feature>
<proteinExistence type="predicted"/>
<organism evidence="2 3">
    <name type="scientific">Spodoptera littoralis</name>
    <name type="common">Egyptian cotton leafworm</name>
    <dbReference type="NCBI Taxonomy" id="7109"/>
    <lineage>
        <taxon>Eukaryota</taxon>
        <taxon>Metazoa</taxon>
        <taxon>Ecdysozoa</taxon>
        <taxon>Arthropoda</taxon>
        <taxon>Hexapoda</taxon>
        <taxon>Insecta</taxon>
        <taxon>Pterygota</taxon>
        <taxon>Neoptera</taxon>
        <taxon>Endopterygota</taxon>
        <taxon>Lepidoptera</taxon>
        <taxon>Glossata</taxon>
        <taxon>Ditrysia</taxon>
        <taxon>Noctuoidea</taxon>
        <taxon>Noctuidae</taxon>
        <taxon>Amphipyrinae</taxon>
        <taxon>Spodoptera</taxon>
    </lineage>
</organism>
<sequence>MCSVCADERRVRGWRGGGRGRVGGRARWLTAHASRAHARHLQRLASRQSETAGGLVGGKRWWQHDQRRERRERGERSERREWREWRERRRRARHGALLGRQAAAPGRGVLAAGVGAAPAPRPPGARAPLAGPGARAAPRPRLRRVAGRPRPPRLTPPGPIDLTN</sequence>
<evidence type="ECO:0000313" key="2">
    <source>
        <dbReference type="EMBL" id="CAH1643913.1"/>
    </source>
</evidence>
<feature type="region of interest" description="Disordered" evidence="1">
    <location>
        <begin position="62"/>
        <end position="164"/>
    </location>
</feature>
<name>A0A9P0IBK4_SPOLI</name>
<accession>A0A9P0IBK4</accession>